<organism evidence="1">
    <name type="scientific">uncultured Caudovirales phage</name>
    <dbReference type="NCBI Taxonomy" id="2100421"/>
    <lineage>
        <taxon>Viruses</taxon>
        <taxon>Duplodnaviria</taxon>
        <taxon>Heunggongvirae</taxon>
        <taxon>Uroviricota</taxon>
        <taxon>Caudoviricetes</taxon>
        <taxon>Peduoviridae</taxon>
        <taxon>Maltschvirus</taxon>
        <taxon>Maltschvirus maltsch</taxon>
    </lineage>
</organism>
<name>A0A6J5M5C7_9CAUD</name>
<gene>
    <name evidence="1" type="ORF">UFOVP402_17</name>
</gene>
<accession>A0A6J5M5C7</accession>
<reference evidence="1" key="1">
    <citation type="submission" date="2020-04" db="EMBL/GenBank/DDBJ databases">
        <authorList>
            <person name="Chiriac C."/>
            <person name="Salcher M."/>
            <person name="Ghai R."/>
            <person name="Kavagutti S V."/>
        </authorList>
    </citation>
    <scope>NUCLEOTIDE SEQUENCE</scope>
</reference>
<dbReference type="EMBL" id="LR796374">
    <property type="protein sequence ID" value="CAB4140270.1"/>
    <property type="molecule type" value="Genomic_DNA"/>
</dbReference>
<evidence type="ECO:0000313" key="1">
    <source>
        <dbReference type="EMBL" id="CAB4140270.1"/>
    </source>
</evidence>
<proteinExistence type="predicted"/>
<protein>
    <submittedName>
        <fullName evidence="1">Uncharacterized protein</fullName>
    </submittedName>
</protein>
<sequence>MRGYFSFQAGSRKVEMLFNTWAFRKFCEKRGMSLSELLTLLGGSIGLHDLVDLMLAGTESFYMKHGKAIDFTEYDVTEWIDEAGLFADGQLMVGFGAAISSWINPQLPPAKEEVDSDEKKSN</sequence>